<proteinExistence type="predicted"/>
<accession>K1ZIF2</accession>
<organism evidence="1">
    <name type="scientific">uncultured bacterium</name>
    <name type="common">gcode 4</name>
    <dbReference type="NCBI Taxonomy" id="1234023"/>
    <lineage>
        <taxon>Bacteria</taxon>
        <taxon>environmental samples</taxon>
    </lineage>
</organism>
<name>K1ZIF2_9BACT</name>
<sequence>MNDLFILEKYFPDNDYSGSLSNHPIILASLYDEFYCYGDWTVKVRDIFWNFSDFPSSPFIEMLKQNIDMQYFIQEYFLSEDIYSESEVESNKTLLMTFFIKINNLFRRRYLINSDSEEKELYKKIHDTMYGFAQKVIPWDKLFNNSTLSKKFVDGLPKWPLSELLVFYYLMMCLDQYCFNRSICIKDAIFSIILKNIIDNWELINRDNIRHEIETILSEEFKYWFI</sequence>
<protein>
    <submittedName>
        <fullName evidence="1">Uncharacterized protein</fullName>
    </submittedName>
</protein>
<gene>
    <name evidence="1" type="ORF">ACD_71C00218G0013</name>
</gene>
<comment type="caution">
    <text evidence="1">The sequence shown here is derived from an EMBL/GenBank/DDBJ whole genome shotgun (WGS) entry which is preliminary data.</text>
</comment>
<evidence type="ECO:0000313" key="1">
    <source>
        <dbReference type="EMBL" id="EKD44188.1"/>
    </source>
</evidence>
<dbReference type="AlphaFoldDB" id="K1ZIF2"/>
<reference evidence="1" key="1">
    <citation type="journal article" date="2012" name="Science">
        <title>Fermentation, hydrogen, and sulfur metabolism in multiple uncultivated bacterial phyla.</title>
        <authorList>
            <person name="Wrighton K.C."/>
            <person name="Thomas B.C."/>
            <person name="Sharon I."/>
            <person name="Miller C.S."/>
            <person name="Castelle C.J."/>
            <person name="VerBerkmoes N.C."/>
            <person name="Wilkins M.J."/>
            <person name="Hettich R.L."/>
            <person name="Lipton M.S."/>
            <person name="Williams K.H."/>
            <person name="Long P.E."/>
            <person name="Banfield J.F."/>
        </authorList>
    </citation>
    <scope>NUCLEOTIDE SEQUENCE [LARGE SCALE GENOMIC DNA]</scope>
</reference>
<dbReference type="EMBL" id="AMFJ01028949">
    <property type="protein sequence ID" value="EKD44188.1"/>
    <property type="molecule type" value="Genomic_DNA"/>
</dbReference>